<dbReference type="InterPro" id="IPR038084">
    <property type="entry name" value="PduO/GlcC-like_sf"/>
</dbReference>
<evidence type="ECO:0000313" key="1">
    <source>
        <dbReference type="EMBL" id="AFA39813.1"/>
    </source>
</evidence>
<name>H6Q9E5_PYROT</name>
<dbReference type="InterPro" id="IPR052517">
    <property type="entry name" value="GlcG_carb_metab_protein"/>
</dbReference>
<dbReference type="eggNOG" id="arCOG07054">
    <property type="taxonomic scope" value="Archaea"/>
</dbReference>
<dbReference type="KEGG" id="pog:Pogu_1786"/>
<proteinExistence type="predicted"/>
<dbReference type="PANTHER" id="PTHR34309">
    <property type="entry name" value="SLR1406 PROTEIN"/>
    <property type="match status" value="1"/>
</dbReference>
<dbReference type="AlphaFoldDB" id="H6Q9E5"/>
<dbReference type="Proteomes" id="UP000009062">
    <property type="component" value="Chromosome"/>
</dbReference>
<evidence type="ECO:0000313" key="2">
    <source>
        <dbReference type="Proteomes" id="UP000009062"/>
    </source>
</evidence>
<dbReference type="PANTHER" id="PTHR34309:SF1">
    <property type="entry name" value="PROTEIN GLCG"/>
    <property type="match status" value="1"/>
</dbReference>
<dbReference type="EMBL" id="CP003316">
    <property type="protein sequence ID" value="AFA39813.1"/>
    <property type="molecule type" value="Genomic_DNA"/>
</dbReference>
<gene>
    <name evidence="1" type="ordered locus">Pogu_1786</name>
</gene>
<dbReference type="HOGENOM" id="CLU_103773_2_2_2"/>
<dbReference type="STRING" id="698757.Pogu_1786"/>
<dbReference type="SUPFAM" id="SSF143744">
    <property type="entry name" value="GlcG-like"/>
    <property type="match status" value="1"/>
</dbReference>
<keyword evidence="2" id="KW-1185">Reference proteome</keyword>
<dbReference type="Pfam" id="PF03928">
    <property type="entry name" value="HbpS-like"/>
    <property type="match status" value="1"/>
</dbReference>
<organism evidence="1 2">
    <name type="scientific">Pyrobaculum oguniense (strain DSM 13380 / JCM 10595 / TE7)</name>
    <dbReference type="NCBI Taxonomy" id="698757"/>
    <lineage>
        <taxon>Archaea</taxon>
        <taxon>Thermoproteota</taxon>
        <taxon>Thermoprotei</taxon>
        <taxon>Thermoproteales</taxon>
        <taxon>Thermoproteaceae</taxon>
        <taxon>Pyrobaculum</taxon>
    </lineage>
</organism>
<sequence>MDFEVVVEAVRRGVERATVMGIKVAIAVVDGGGLPVLVYRMAGSYQFTHDVALRKAITAAYFKRATGELAERAAQNLPLYLGLTIHEGLIFGKGGLPVFKDGALVAAVGVSGGTGDQDEEVAKVVAEALQRSL</sequence>
<dbReference type="Gene3D" id="3.30.450.150">
    <property type="entry name" value="Haem-degrading domain"/>
    <property type="match status" value="1"/>
</dbReference>
<dbReference type="InterPro" id="IPR005624">
    <property type="entry name" value="PduO/GlcC-like"/>
</dbReference>
<accession>H6Q9E5</accession>
<reference evidence="1 2" key="1">
    <citation type="journal article" date="2012" name="Stand. Genomic Sci.">
        <title>Complete genome sequence of Pyrobaculum oguniense.</title>
        <authorList>
            <person name="Bernick D.L."/>
            <person name="Karplus K."/>
            <person name="Lui L.M."/>
            <person name="Coker J.K."/>
            <person name="Murphy J.N."/>
            <person name="Chan P.P."/>
            <person name="Cozen A.E."/>
            <person name="Lowe T.M."/>
        </authorList>
    </citation>
    <scope>NUCLEOTIDE SEQUENCE [LARGE SCALE GENOMIC DNA]</scope>
    <source>
        <strain evidence="1 2">TE7</strain>
    </source>
</reference>
<protein>
    <submittedName>
        <fullName evidence="1">Uncharacterized protein, possibly involved in utilization of glycolate and propanediol</fullName>
    </submittedName>
</protein>